<dbReference type="Pfam" id="PF00480">
    <property type="entry name" value="ROK"/>
    <property type="match status" value="1"/>
</dbReference>
<dbReference type="PROSITE" id="PS01125">
    <property type="entry name" value="ROK"/>
    <property type="match status" value="1"/>
</dbReference>
<name>A0ABV8Q4Q8_9MICO</name>
<dbReference type="RefSeq" id="WP_390227165.1">
    <property type="nucleotide sequence ID" value="NZ_JBHSCN010000002.1"/>
</dbReference>
<dbReference type="Gene3D" id="3.30.420.40">
    <property type="match status" value="2"/>
</dbReference>
<gene>
    <name evidence="2" type="ORF">ACFOYW_03060</name>
</gene>
<organism evidence="2 3">
    <name type="scientific">Gryllotalpicola reticulitermitis</name>
    <dbReference type="NCBI Taxonomy" id="1184153"/>
    <lineage>
        <taxon>Bacteria</taxon>
        <taxon>Bacillati</taxon>
        <taxon>Actinomycetota</taxon>
        <taxon>Actinomycetes</taxon>
        <taxon>Micrococcales</taxon>
        <taxon>Microbacteriaceae</taxon>
        <taxon>Gryllotalpicola</taxon>
    </lineage>
</organism>
<protein>
    <submittedName>
        <fullName evidence="2">ROK family protein</fullName>
    </submittedName>
</protein>
<dbReference type="Proteomes" id="UP001595900">
    <property type="component" value="Unassembled WGS sequence"/>
</dbReference>
<comment type="caution">
    <text evidence="2">The sequence shown here is derived from an EMBL/GenBank/DDBJ whole genome shotgun (WGS) entry which is preliminary data.</text>
</comment>
<proteinExistence type="inferred from homology"/>
<dbReference type="InterPro" id="IPR049874">
    <property type="entry name" value="ROK_cs"/>
</dbReference>
<keyword evidence="3" id="KW-1185">Reference proteome</keyword>
<dbReference type="SUPFAM" id="SSF46785">
    <property type="entry name" value="Winged helix' DNA-binding domain"/>
    <property type="match status" value="1"/>
</dbReference>
<dbReference type="InterPro" id="IPR000600">
    <property type="entry name" value="ROK"/>
</dbReference>
<dbReference type="InterPro" id="IPR036388">
    <property type="entry name" value="WH-like_DNA-bd_sf"/>
</dbReference>
<comment type="similarity">
    <text evidence="1">Belongs to the ROK (NagC/XylR) family.</text>
</comment>
<dbReference type="InterPro" id="IPR036390">
    <property type="entry name" value="WH_DNA-bd_sf"/>
</dbReference>
<dbReference type="Gene3D" id="1.10.10.10">
    <property type="entry name" value="Winged helix-like DNA-binding domain superfamily/Winged helix DNA-binding domain"/>
    <property type="match status" value="1"/>
</dbReference>
<evidence type="ECO:0000256" key="1">
    <source>
        <dbReference type="ARBA" id="ARBA00006479"/>
    </source>
</evidence>
<accession>A0ABV8Q4Q8</accession>
<evidence type="ECO:0000313" key="3">
    <source>
        <dbReference type="Proteomes" id="UP001595900"/>
    </source>
</evidence>
<dbReference type="SUPFAM" id="SSF53067">
    <property type="entry name" value="Actin-like ATPase domain"/>
    <property type="match status" value="1"/>
</dbReference>
<reference evidence="3" key="1">
    <citation type="journal article" date="2019" name="Int. J. Syst. Evol. Microbiol.">
        <title>The Global Catalogue of Microorganisms (GCM) 10K type strain sequencing project: providing services to taxonomists for standard genome sequencing and annotation.</title>
        <authorList>
            <consortium name="The Broad Institute Genomics Platform"/>
            <consortium name="The Broad Institute Genome Sequencing Center for Infectious Disease"/>
            <person name="Wu L."/>
            <person name="Ma J."/>
        </authorList>
    </citation>
    <scope>NUCLEOTIDE SEQUENCE [LARGE SCALE GENOMIC DNA]</scope>
    <source>
        <strain evidence="3">CGMCC 1.10363</strain>
    </source>
</reference>
<dbReference type="PANTHER" id="PTHR18964">
    <property type="entry name" value="ROK (REPRESSOR, ORF, KINASE) FAMILY"/>
    <property type="match status" value="1"/>
</dbReference>
<sequence length="391" mass="40846">MPPQTQQPKGGASSARPHRLGAKSLPEHTRRHNRALVLQHLFHTGPMSRADLARESSLTRVTVGDLISELQSDGLVHELGQRQGSRPGKPATLVDIDRAAFRMIAIDLSPDDRFTGVVTDLRGEVTHQVAQSLSGARGEAAIEKVLVLVATLIGASPEPLLGIGVGTPGIVDGTGVVRQAPNLGWYDVDLGERIRRAFDYPVYVANDANAAALGVRTFTLGGGERENSGDSLMVVRVEHGVGAGLVIDGALIRGEQYAAGEIGHVVVDEDGEECACGRNGCLELALAVPHLRRRIAATDAHGRDQVLSDAGRALGIALSPVLGVLNLNLVVLSGPAELIGGPLIESARATIRARTMSAVSNGLDLRAASGDEDLVLMGAIVLVLSGELGVS</sequence>
<dbReference type="PANTHER" id="PTHR18964:SF149">
    <property type="entry name" value="BIFUNCTIONAL UDP-N-ACETYLGLUCOSAMINE 2-EPIMERASE_N-ACETYLMANNOSAMINE KINASE"/>
    <property type="match status" value="1"/>
</dbReference>
<dbReference type="EMBL" id="JBHSCN010000002">
    <property type="protein sequence ID" value="MFC4242339.1"/>
    <property type="molecule type" value="Genomic_DNA"/>
</dbReference>
<evidence type="ECO:0000313" key="2">
    <source>
        <dbReference type="EMBL" id="MFC4242339.1"/>
    </source>
</evidence>
<dbReference type="InterPro" id="IPR043129">
    <property type="entry name" value="ATPase_NBD"/>
</dbReference>